<dbReference type="GO" id="GO:0000160">
    <property type="term" value="P:phosphorelay signal transduction system"/>
    <property type="evidence" value="ECO:0007669"/>
    <property type="project" value="InterPro"/>
</dbReference>
<name>A0A7S9KYT1_9SPHI</name>
<feature type="modified residue" description="4-aspartylphosphate" evidence="2">
    <location>
        <position position="52"/>
    </location>
</feature>
<dbReference type="InterPro" id="IPR001789">
    <property type="entry name" value="Sig_transdc_resp-reg_receiver"/>
</dbReference>
<dbReference type="PROSITE" id="PS50110">
    <property type="entry name" value="RESPONSE_REGULATORY"/>
    <property type="match status" value="1"/>
</dbReference>
<dbReference type="Proteomes" id="UP000594759">
    <property type="component" value="Chromosome"/>
</dbReference>
<dbReference type="PANTHER" id="PTHR44591:SF3">
    <property type="entry name" value="RESPONSE REGULATORY DOMAIN-CONTAINING PROTEIN"/>
    <property type="match status" value="1"/>
</dbReference>
<evidence type="ECO:0000256" key="2">
    <source>
        <dbReference type="PROSITE-ProRule" id="PRU00169"/>
    </source>
</evidence>
<dbReference type="Gene3D" id="3.40.50.2300">
    <property type="match status" value="1"/>
</dbReference>
<reference evidence="4 5" key="1">
    <citation type="submission" date="2020-11" db="EMBL/GenBank/DDBJ databases">
        <title>Pedobacter endophytica, an endophytic bacteria isolated form Carex pumila.</title>
        <authorList>
            <person name="Peng Y."/>
            <person name="Jiang L."/>
            <person name="Lee J."/>
        </authorList>
    </citation>
    <scope>NUCLEOTIDE SEQUENCE [LARGE SCALE GENOMIC DNA]</scope>
    <source>
        <strain evidence="4 5">JBR3-12</strain>
    </source>
</reference>
<feature type="domain" description="Response regulatory" evidence="3">
    <location>
        <begin position="3"/>
        <end position="117"/>
    </location>
</feature>
<dbReference type="RefSeq" id="WP_196098811.1">
    <property type="nucleotide sequence ID" value="NZ_CP064939.1"/>
</dbReference>
<dbReference type="SUPFAM" id="SSF52172">
    <property type="entry name" value="CheY-like"/>
    <property type="match status" value="1"/>
</dbReference>
<accession>A0A7S9KYT1</accession>
<evidence type="ECO:0000313" key="4">
    <source>
        <dbReference type="EMBL" id="QPH39344.1"/>
    </source>
</evidence>
<evidence type="ECO:0000256" key="1">
    <source>
        <dbReference type="ARBA" id="ARBA00022553"/>
    </source>
</evidence>
<keyword evidence="1 2" id="KW-0597">Phosphoprotein</keyword>
<dbReference type="InterPro" id="IPR011006">
    <property type="entry name" value="CheY-like_superfamily"/>
</dbReference>
<proteinExistence type="predicted"/>
<dbReference type="InterPro" id="IPR050595">
    <property type="entry name" value="Bact_response_regulator"/>
</dbReference>
<sequence length="118" mass="13168">MAKILVLDDDRSNADAIQAVLEDQAFDVASICHSDELGLAIKLFQPDLIVMDILLDNGDGRMICNEIKGDKRTSHIPVLLITAMLESQAIKIPNLADAIIFKPFDYTKLYQKVNRLIN</sequence>
<evidence type="ECO:0000313" key="5">
    <source>
        <dbReference type="Proteomes" id="UP000594759"/>
    </source>
</evidence>
<dbReference type="SMART" id="SM00448">
    <property type="entry name" value="REC"/>
    <property type="match status" value="1"/>
</dbReference>
<dbReference type="AlphaFoldDB" id="A0A7S9KYT1"/>
<keyword evidence="5" id="KW-1185">Reference proteome</keyword>
<organism evidence="4 5">
    <name type="scientific">Pedobacter endophyticus</name>
    <dbReference type="NCBI Taxonomy" id="2789740"/>
    <lineage>
        <taxon>Bacteria</taxon>
        <taxon>Pseudomonadati</taxon>
        <taxon>Bacteroidota</taxon>
        <taxon>Sphingobacteriia</taxon>
        <taxon>Sphingobacteriales</taxon>
        <taxon>Sphingobacteriaceae</taxon>
        <taxon>Pedobacter</taxon>
    </lineage>
</organism>
<dbReference type="KEGG" id="pex:IZT61_20245"/>
<gene>
    <name evidence="4" type="ORF">IZT61_20245</name>
</gene>
<dbReference type="EMBL" id="CP064939">
    <property type="protein sequence ID" value="QPH39344.1"/>
    <property type="molecule type" value="Genomic_DNA"/>
</dbReference>
<dbReference type="PANTHER" id="PTHR44591">
    <property type="entry name" value="STRESS RESPONSE REGULATOR PROTEIN 1"/>
    <property type="match status" value="1"/>
</dbReference>
<dbReference type="Pfam" id="PF00072">
    <property type="entry name" value="Response_reg"/>
    <property type="match status" value="1"/>
</dbReference>
<evidence type="ECO:0000259" key="3">
    <source>
        <dbReference type="PROSITE" id="PS50110"/>
    </source>
</evidence>
<protein>
    <submittedName>
        <fullName evidence="4">Response regulator</fullName>
    </submittedName>
</protein>